<feature type="signal peptide" evidence="2">
    <location>
        <begin position="1"/>
        <end position="27"/>
    </location>
</feature>
<evidence type="ECO:0000256" key="2">
    <source>
        <dbReference type="SAM" id="SignalP"/>
    </source>
</evidence>
<dbReference type="PANTHER" id="PTHR33659">
    <property type="entry name" value="PROTEIN, PUTATIVE-RELATED-RELATED"/>
    <property type="match status" value="1"/>
</dbReference>
<evidence type="ECO:0000313" key="4">
    <source>
        <dbReference type="Proteomes" id="UP000230069"/>
    </source>
</evidence>
<keyword evidence="1" id="KW-0812">Transmembrane</keyword>
<feature type="chain" id="PRO_5013767752" evidence="2">
    <location>
        <begin position="28"/>
        <end position="67"/>
    </location>
</feature>
<dbReference type="AlphaFoldDB" id="A0A2G5CYX9"/>
<sequence length="67" mass="6769">MAQISSISKASLIFAIVTIFSVVAVSAQDGAVTPALAPDAGSAFSVTIPTAVICSSIVLSLFSLFKH</sequence>
<proteinExistence type="predicted"/>
<keyword evidence="2" id="KW-0732">Signal</keyword>
<evidence type="ECO:0000313" key="3">
    <source>
        <dbReference type="EMBL" id="PIA36466.1"/>
    </source>
</evidence>
<dbReference type="PANTHER" id="PTHR33659:SF11">
    <property type="entry name" value="TRANSMEMBRANE PROTEIN"/>
    <property type="match status" value="1"/>
</dbReference>
<reference evidence="3 4" key="1">
    <citation type="submission" date="2017-09" db="EMBL/GenBank/DDBJ databases">
        <title>WGS assembly of Aquilegia coerulea Goldsmith.</title>
        <authorList>
            <person name="Hodges S."/>
            <person name="Kramer E."/>
            <person name="Nordborg M."/>
            <person name="Tomkins J."/>
            <person name="Borevitz J."/>
            <person name="Derieg N."/>
            <person name="Yan J."/>
            <person name="Mihaltcheva S."/>
            <person name="Hayes R.D."/>
            <person name="Rokhsar D."/>
        </authorList>
    </citation>
    <scope>NUCLEOTIDE SEQUENCE [LARGE SCALE GENOMIC DNA]</scope>
    <source>
        <strain evidence="4">cv. Goldsmith</strain>
    </source>
</reference>
<gene>
    <name evidence="3" type="ORF">AQUCO_03400390v1</name>
</gene>
<keyword evidence="4" id="KW-1185">Reference proteome</keyword>
<evidence type="ECO:0000256" key="1">
    <source>
        <dbReference type="SAM" id="Phobius"/>
    </source>
</evidence>
<dbReference type="OrthoDB" id="851643at2759"/>
<dbReference type="InParanoid" id="A0A2G5CYX9"/>
<dbReference type="EMBL" id="KZ305051">
    <property type="protein sequence ID" value="PIA36466.1"/>
    <property type="molecule type" value="Genomic_DNA"/>
</dbReference>
<protein>
    <submittedName>
        <fullName evidence="3">Uncharacterized protein</fullName>
    </submittedName>
</protein>
<organism evidence="3 4">
    <name type="scientific">Aquilegia coerulea</name>
    <name type="common">Rocky mountain columbine</name>
    <dbReference type="NCBI Taxonomy" id="218851"/>
    <lineage>
        <taxon>Eukaryota</taxon>
        <taxon>Viridiplantae</taxon>
        <taxon>Streptophyta</taxon>
        <taxon>Embryophyta</taxon>
        <taxon>Tracheophyta</taxon>
        <taxon>Spermatophyta</taxon>
        <taxon>Magnoliopsida</taxon>
        <taxon>Ranunculales</taxon>
        <taxon>Ranunculaceae</taxon>
        <taxon>Thalictroideae</taxon>
        <taxon>Aquilegia</taxon>
    </lineage>
</organism>
<accession>A0A2G5CYX9</accession>
<dbReference type="Proteomes" id="UP000230069">
    <property type="component" value="Unassembled WGS sequence"/>
</dbReference>
<keyword evidence="1" id="KW-0472">Membrane</keyword>
<name>A0A2G5CYX9_AQUCA</name>
<keyword evidence="1" id="KW-1133">Transmembrane helix</keyword>
<feature type="transmembrane region" description="Helical" evidence="1">
    <location>
        <begin position="43"/>
        <end position="65"/>
    </location>
</feature>